<keyword evidence="4 8" id="KW-0812">Transmembrane</keyword>
<comment type="cofactor">
    <cofactor evidence="7">
        <name>Mg(2+)</name>
        <dbReference type="ChEBI" id="CHEBI:18420"/>
    </cofactor>
</comment>
<keyword evidence="5 8" id="KW-1133">Transmembrane helix</keyword>
<keyword evidence="2" id="KW-1003">Cell membrane</keyword>
<comment type="subcellular location">
    <subcellularLocation>
        <location evidence="1">Cell membrane</location>
        <topology evidence="1">Multi-pass membrane protein</topology>
    </subcellularLocation>
</comment>
<feature type="transmembrane region" description="Helical" evidence="8">
    <location>
        <begin position="178"/>
        <end position="206"/>
    </location>
</feature>
<feature type="transmembrane region" description="Helical" evidence="8">
    <location>
        <begin position="242"/>
        <end position="261"/>
    </location>
</feature>
<evidence type="ECO:0000256" key="2">
    <source>
        <dbReference type="ARBA" id="ARBA00022475"/>
    </source>
</evidence>
<feature type="binding site" evidence="7">
    <location>
        <position position="217"/>
    </location>
    <ligand>
        <name>Mg(2+)</name>
        <dbReference type="ChEBI" id="CHEBI:18420"/>
    </ligand>
</feature>
<feature type="binding site" evidence="7">
    <location>
        <position position="164"/>
    </location>
    <ligand>
        <name>Mg(2+)</name>
        <dbReference type="ChEBI" id="CHEBI:18420"/>
    </ligand>
</feature>
<evidence type="ECO:0000256" key="7">
    <source>
        <dbReference type="PIRSR" id="PIRSR600715-1"/>
    </source>
</evidence>
<dbReference type="RefSeq" id="WP_173074761.1">
    <property type="nucleotide sequence ID" value="NZ_CP041345.1"/>
</dbReference>
<dbReference type="EMBL" id="CP041345">
    <property type="protein sequence ID" value="QKG80221.1"/>
    <property type="molecule type" value="Genomic_DNA"/>
</dbReference>
<dbReference type="KEGG" id="ttz:FHG85_08080"/>
<feature type="transmembrane region" description="Helical" evidence="8">
    <location>
        <begin position="12"/>
        <end position="34"/>
    </location>
</feature>
<gene>
    <name evidence="9" type="ORF">FHG85_08080</name>
</gene>
<feature type="transmembrane region" description="Helical" evidence="8">
    <location>
        <begin position="143"/>
        <end position="166"/>
    </location>
</feature>
<feature type="transmembrane region" description="Helical" evidence="8">
    <location>
        <begin position="114"/>
        <end position="131"/>
    </location>
</feature>
<dbReference type="PANTHER" id="PTHR22926:SF3">
    <property type="entry name" value="UNDECAPRENYL-PHOSPHATE ALPHA-N-ACETYLGLUCOSAMINYL 1-PHOSPHATE TRANSFERASE"/>
    <property type="match status" value="1"/>
</dbReference>
<sequence length="344" mass="39182">MKLLVGSLMIISSLNISLLVLLACFSTILLTYLVKKLASRYRIVNEPSERGLHSTSTPRAGGLAIIIVWYIGITFFYIKGVIDDNLYPALMSGAILAVVGLVDDIVEVKPITRLIIQFIVVILAFYFLGGLRKPITFGIDILTVPFIVYPIAIVGMVWFINLFNFMDGADGFASIEAILVGLVLYIFTGSLELLLLASSVLGFLYWNWPKAKIFMGDVGSTQIGFILVVLGIHYHNTLDFSIFNWMMITAPFWFDASLTLFRRWRNREQLSRPHRKHAYQRFVLAGSSHEKLDIALIVVNVIIFLLILVYREWDFMKIPVYFITLVFLYSLVRRIDKLFPFNSE</sequence>
<dbReference type="PROSITE" id="PS51257">
    <property type="entry name" value="PROKAR_LIPOPROTEIN"/>
    <property type="match status" value="1"/>
</dbReference>
<organism evidence="9 10">
    <name type="scientific">Tenuifilum thalassicum</name>
    <dbReference type="NCBI Taxonomy" id="2590900"/>
    <lineage>
        <taxon>Bacteria</taxon>
        <taxon>Pseudomonadati</taxon>
        <taxon>Bacteroidota</taxon>
        <taxon>Bacteroidia</taxon>
        <taxon>Bacteroidales</taxon>
        <taxon>Tenuifilaceae</taxon>
        <taxon>Tenuifilum</taxon>
    </lineage>
</organism>
<proteinExistence type="predicted"/>
<dbReference type="CDD" id="cd06854">
    <property type="entry name" value="GT_WbpL_WbcO_like"/>
    <property type="match status" value="1"/>
</dbReference>
<evidence type="ECO:0000313" key="10">
    <source>
        <dbReference type="Proteomes" id="UP000500961"/>
    </source>
</evidence>
<dbReference type="InterPro" id="IPR000715">
    <property type="entry name" value="Glycosyl_transferase_4"/>
</dbReference>
<dbReference type="GO" id="GO:0046872">
    <property type="term" value="F:metal ion binding"/>
    <property type="evidence" value="ECO:0007669"/>
    <property type="project" value="UniProtKB-KW"/>
</dbReference>
<dbReference type="GO" id="GO:0071555">
    <property type="term" value="P:cell wall organization"/>
    <property type="evidence" value="ECO:0007669"/>
    <property type="project" value="TreeGrafter"/>
</dbReference>
<evidence type="ECO:0000256" key="1">
    <source>
        <dbReference type="ARBA" id="ARBA00004651"/>
    </source>
</evidence>
<evidence type="ECO:0000256" key="3">
    <source>
        <dbReference type="ARBA" id="ARBA00022679"/>
    </source>
</evidence>
<keyword evidence="6 8" id="KW-0472">Membrane</keyword>
<feature type="transmembrane region" description="Helical" evidence="8">
    <location>
        <begin position="282"/>
        <end position="309"/>
    </location>
</feature>
<protein>
    <submittedName>
        <fullName evidence="9">Glycosyltransferase family 4 protein</fullName>
    </submittedName>
</protein>
<name>A0A7D4BS98_9BACT</name>
<feature type="transmembrane region" description="Helical" evidence="8">
    <location>
        <begin position="315"/>
        <end position="332"/>
    </location>
</feature>
<evidence type="ECO:0000256" key="5">
    <source>
        <dbReference type="ARBA" id="ARBA00022989"/>
    </source>
</evidence>
<accession>A0A7D4BS98</accession>
<evidence type="ECO:0000256" key="8">
    <source>
        <dbReference type="SAM" id="Phobius"/>
    </source>
</evidence>
<feature type="transmembrane region" description="Helical" evidence="8">
    <location>
        <begin position="218"/>
        <end position="236"/>
    </location>
</feature>
<evidence type="ECO:0000313" key="9">
    <source>
        <dbReference type="EMBL" id="QKG80221.1"/>
    </source>
</evidence>
<dbReference type="Pfam" id="PF00953">
    <property type="entry name" value="Glycos_transf_4"/>
    <property type="match status" value="1"/>
</dbReference>
<keyword evidence="7" id="KW-0479">Metal-binding</keyword>
<dbReference type="GO" id="GO:0005886">
    <property type="term" value="C:plasma membrane"/>
    <property type="evidence" value="ECO:0007669"/>
    <property type="project" value="UniProtKB-SubCell"/>
</dbReference>
<dbReference type="GO" id="GO:0009103">
    <property type="term" value="P:lipopolysaccharide biosynthetic process"/>
    <property type="evidence" value="ECO:0007669"/>
    <property type="project" value="TreeGrafter"/>
</dbReference>
<dbReference type="Proteomes" id="UP000500961">
    <property type="component" value="Chromosome"/>
</dbReference>
<keyword evidence="10" id="KW-1185">Reference proteome</keyword>
<reference evidence="9 10" key="1">
    <citation type="submission" date="2019-07" db="EMBL/GenBank/DDBJ databases">
        <title>Thalassofilum flectens gen. nov., sp. nov., a novel moderate thermophilic anaerobe from a shallow sea hot spring in Kunashir Island (Russia), representing a new family in the order Bacteroidales, and proposal of Thalassofilacea fam. nov.</title>
        <authorList>
            <person name="Kochetkova T.V."/>
            <person name="Podosokorskaya O.A."/>
            <person name="Novikov A."/>
            <person name="Elcheninov A.G."/>
            <person name="Toshchakov S.V."/>
            <person name="Kublanov I.V."/>
        </authorList>
    </citation>
    <scope>NUCLEOTIDE SEQUENCE [LARGE SCALE GENOMIC DNA]</scope>
    <source>
        <strain evidence="9 10">38-H</strain>
    </source>
</reference>
<evidence type="ECO:0000256" key="4">
    <source>
        <dbReference type="ARBA" id="ARBA00022692"/>
    </source>
</evidence>
<dbReference type="AlphaFoldDB" id="A0A7D4BS98"/>
<feature type="transmembrane region" description="Helical" evidence="8">
    <location>
        <begin position="60"/>
        <end position="78"/>
    </location>
</feature>
<keyword evidence="7" id="KW-0460">Magnesium</keyword>
<evidence type="ECO:0000256" key="6">
    <source>
        <dbReference type="ARBA" id="ARBA00023136"/>
    </source>
</evidence>
<keyword evidence="3 9" id="KW-0808">Transferase</keyword>
<dbReference type="PANTHER" id="PTHR22926">
    <property type="entry name" value="PHOSPHO-N-ACETYLMURAMOYL-PENTAPEPTIDE-TRANSFERASE"/>
    <property type="match status" value="1"/>
</dbReference>
<dbReference type="GO" id="GO:0016780">
    <property type="term" value="F:phosphotransferase activity, for other substituted phosphate groups"/>
    <property type="evidence" value="ECO:0007669"/>
    <property type="project" value="InterPro"/>
</dbReference>
<dbReference type="GO" id="GO:0044038">
    <property type="term" value="P:cell wall macromolecule biosynthetic process"/>
    <property type="evidence" value="ECO:0007669"/>
    <property type="project" value="TreeGrafter"/>
</dbReference>